<keyword evidence="4" id="KW-1185">Reference proteome</keyword>
<sequence>MSSIQNTINFLKENPENFIWITNLNNDTRIGQNVHYKDIPNEDLEQYILSLNPSTKTRAWIEHRKKQGNTNVKVRGMGYTIKFDAESDKPQNLPVATSSNHLPTNQAIPQHYSYPTINPNPIDYGALGSPFGLSAPETRDMVRKADKYEAMKETLEERTEELRKIKQDFDLQEIENRELKSKLAVSEQEKTMAITLAKMENKSFLDSPAFEKLIEKAPEVFANMVAMKSGQVPTTTALNSPLNNLSDVKRDFVDYISANEVSDQDVNFVGATLNFMGNDQFKAELQQLITKYNI</sequence>
<dbReference type="EMBL" id="WQLW01000008">
    <property type="protein sequence ID" value="MVO09750.1"/>
    <property type="molecule type" value="Genomic_DNA"/>
</dbReference>
<protein>
    <submittedName>
        <fullName evidence="3">Uncharacterized protein</fullName>
    </submittedName>
</protein>
<dbReference type="AlphaFoldDB" id="A0A6I4IJ27"/>
<accession>A0A6I4IJ27</accession>
<feature type="region of interest" description="Disordered" evidence="2">
    <location>
        <begin position="89"/>
        <end position="112"/>
    </location>
</feature>
<evidence type="ECO:0000313" key="3">
    <source>
        <dbReference type="EMBL" id="MVO09750.1"/>
    </source>
</evidence>
<organism evidence="3 4">
    <name type="scientific">Flavobacterium profundi</name>
    <dbReference type="NCBI Taxonomy" id="1774945"/>
    <lineage>
        <taxon>Bacteria</taxon>
        <taxon>Pseudomonadati</taxon>
        <taxon>Bacteroidota</taxon>
        <taxon>Flavobacteriia</taxon>
        <taxon>Flavobacteriales</taxon>
        <taxon>Flavobacteriaceae</taxon>
        <taxon>Flavobacterium</taxon>
    </lineage>
</organism>
<proteinExistence type="predicted"/>
<feature type="compositionally biased region" description="Polar residues" evidence="2">
    <location>
        <begin position="94"/>
        <end position="112"/>
    </location>
</feature>
<feature type="coiled-coil region" evidence="1">
    <location>
        <begin position="138"/>
        <end position="189"/>
    </location>
</feature>
<dbReference type="Proteomes" id="UP000431264">
    <property type="component" value="Unassembled WGS sequence"/>
</dbReference>
<comment type="caution">
    <text evidence="3">The sequence shown here is derived from an EMBL/GenBank/DDBJ whole genome shotgun (WGS) entry which is preliminary data.</text>
</comment>
<gene>
    <name evidence="3" type="ORF">GOQ30_11330</name>
</gene>
<dbReference type="OrthoDB" id="1357202at2"/>
<evidence type="ECO:0000313" key="4">
    <source>
        <dbReference type="Proteomes" id="UP000431264"/>
    </source>
</evidence>
<keyword evidence="1" id="KW-0175">Coiled coil</keyword>
<dbReference type="RefSeq" id="WP_140998129.1">
    <property type="nucleotide sequence ID" value="NZ_VDCZ01000008.1"/>
</dbReference>
<evidence type="ECO:0000256" key="1">
    <source>
        <dbReference type="SAM" id="Coils"/>
    </source>
</evidence>
<reference evidence="4" key="1">
    <citation type="submission" date="2019-05" db="EMBL/GenBank/DDBJ databases">
        <title>Flavobacterium profundi sp. nov., isolated from a deep-sea seamount.</title>
        <authorList>
            <person name="Zhang D.-C."/>
        </authorList>
    </citation>
    <scope>NUCLEOTIDE SEQUENCE [LARGE SCALE GENOMIC DNA]</scope>
    <source>
        <strain evidence="4">TP390</strain>
    </source>
</reference>
<name>A0A6I4IJ27_9FLAO</name>
<evidence type="ECO:0000256" key="2">
    <source>
        <dbReference type="SAM" id="MobiDB-lite"/>
    </source>
</evidence>